<evidence type="ECO:0000313" key="1">
    <source>
        <dbReference type="EMBL" id="KAF6750917.1"/>
    </source>
</evidence>
<protein>
    <submittedName>
        <fullName evidence="1">Uncharacterized protein</fullName>
    </submittedName>
</protein>
<name>A0A8H6M488_9AGAR</name>
<keyword evidence="2" id="KW-1185">Reference proteome</keyword>
<gene>
    <name evidence="1" type="ORF">DFP72DRAFT_908821</name>
</gene>
<proteinExistence type="predicted"/>
<reference evidence="1 2" key="1">
    <citation type="submission" date="2020-07" db="EMBL/GenBank/DDBJ databases">
        <title>Comparative genomics of pyrophilous fungi reveals a link between fire events and developmental genes.</title>
        <authorList>
            <consortium name="DOE Joint Genome Institute"/>
            <person name="Steindorff A.S."/>
            <person name="Carver A."/>
            <person name="Calhoun S."/>
            <person name="Stillman K."/>
            <person name="Liu H."/>
            <person name="Lipzen A."/>
            <person name="Pangilinan J."/>
            <person name="Labutti K."/>
            <person name="Bruns T.D."/>
            <person name="Grigoriev I.V."/>
        </authorList>
    </citation>
    <scope>NUCLEOTIDE SEQUENCE [LARGE SCALE GENOMIC DNA]</scope>
    <source>
        <strain evidence="1 2">CBS 144469</strain>
    </source>
</reference>
<dbReference type="AlphaFoldDB" id="A0A8H6M488"/>
<dbReference type="EMBL" id="JACGCI010000053">
    <property type="protein sequence ID" value="KAF6750917.1"/>
    <property type="molecule type" value="Genomic_DNA"/>
</dbReference>
<organism evidence="1 2">
    <name type="scientific">Ephemerocybe angulata</name>
    <dbReference type="NCBI Taxonomy" id="980116"/>
    <lineage>
        <taxon>Eukaryota</taxon>
        <taxon>Fungi</taxon>
        <taxon>Dikarya</taxon>
        <taxon>Basidiomycota</taxon>
        <taxon>Agaricomycotina</taxon>
        <taxon>Agaricomycetes</taxon>
        <taxon>Agaricomycetidae</taxon>
        <taxon>Agaricales</taxon>
        <taxon>Agaricineae</taxon>
        <taxon>Psathyrellaceae</taxon>
        <taxon>Ephemerocybe</taxon>
    </lineage>
</organism>
<comment type="caution">
    <text evidence="1">The sequence shown here is derived from an EMBL/GenBank/DDBJ whole genome shotgun (WGS) entry which is preliminary data.</text>
</comment>
<accession>A0A8H6M488</accession>
<evidence type="ECO:0000313" key="2">
    <source>
        <dbReference type="Proteomes" id="UP000521943"/>
    </source>
</evidence>
<dbReference type="Proteomes" id="UP000521943">
    <property type="component" value="Unassembled WGS sequence"/>
</dbReference>
<sequence>MVPGVGLVRLTILALLPHLDRPLHSSARYMSRMVPPTAFAARSPLTRHFAGLLCEAGPVGVSGSWGTVGGMCTAW</sequence>